<dbReference type="EMBL" id="QCZG01000011">
    <property type="protein sequence ID" value="PWA12166.1"/>
    <property type="molecule type" value="Genomic_DNA"/>
</dbReference>
<protein>
    <submittedName>
        <fullName evidence="1">Uncharacterized protein</fullName>
    </submittedName>
</protein>
<dbReference type="AlphaFoldDB" id="A0A2U1K3S3"/>
<keyword evidence="2" id="KW-1185">Reference proteome</keyword>
<name>A0A2U1K3S3_9BACI</name>
<comment type="caution">
    <text evidence="1">The sequence shown here is derived from an EMBL/GenBank/DDBJ whole genome shotgun (WGS) entry which is preliminary data.</text>
</comment>
<organism evidence="1 2">
    <name type="scientific">Pueribacillus theae</name>
    <dbReference type="NCBI Taxonomy" id="2171751"/>
    <lineage>
        <taxon>Bacteria</taxon>
        <taxon>Bacillati</taxon>
        <taxon>Bacillota</taxon>
        <taxon>Bacilli</taxon>
        <taxon>Bacillales</taxon>
        <taxon>Bacillaceae</taxon>
        <taxon>Pueribacillus</taxon>
    </lineage>
</organism>
<sequence length="96" mass="11148">MLNAAKNTNLPDLLFVHYCNREFGINRGIYNTIDLWFYEKGHTNIKERRKKILSFLKFVYSQTNKNDKIIFGNGGLKSKLVDYSNNSVINKSKVVS</sequence>
<accession>A0A2U1K3S3</accession>
<evidence type="ECO:0000313" key="2">
    <source>
        <dbReference type="Proteomes" id="UP000245998"/>
    </source>
</evidence>
<evidence type="ECO:0000313" key="1">
    <source>
        <dbReference type="EMBL" id="PWA12166.1"/>
    </source>
</evidence>
<gene>
    <name evidence="1" type="ORF">DCC39_06955</name>
</gene>
<dbReference type="Proteomes" id="UP000245998">
    <property type="component" value="Unassembled WGS sequence"/>
</dbReference>
<proteinExistence type="predicted"/>
<dbReference type="OrthoDB" id="2889790at2"/>
<reference evidence="1 2" key="1">
    <citation type="submission" date="2018-04" db="EMBL/GenBank/DDBJ databases">
        <title>Camelliibacillus theae gen. nov., sp. nov., isolated from Pu'er tea.</title>
        <authorList>
            <person name="Niu L."/>
        </authorList>
    </citation>
    <scope>NUCLEOTIDE SEQUENCE [LARGE SCALE GENOMIC DNA]</scope>
    <source>
        <strain evidence="1 2">T8</strain>
    </source>
</reference>